<dbReference type="GO" id="GO:0000977">
    <property type="term" value="F:RNA polymerase II transcription regulatory region sequence-specific DNA binding"/>
    <property type="evidence" value="ECO:0007669"/>
    <property type="project" value="TreeGrafter"/>
</dbReference>
<reference evidence="8 9" key="1">
    <citation type="submission" date="2016-10" db="EMBL/GenBank/DDBJ databases">
        <title>Proteomics and genomics reveal pathogen-plant mechanisms compatible with a hemibiotrophic lifestyle of Diplodia corticola.</title>
        <authorList>
            <person name="Fernandes I."/>
            <person name="De Jonge R."/>
            <person name="Van De Peer Y."/>
            <person name="Devreese B."/>
            <person name="Alves A."/>
            <person name="Esteves A.C."/>
        </authorList>
    </citation>
    <scope>NUCLEOTIDE SEQUENCE [LARGE SCALE GENOMIC DNA]</scope>
    <source>
        <strain evidence="8 9">CBS 112549</strain>
    </source>
</reference>
<gene>
    <name evidence="8" type="ORF">BKCO1_5300016</name>
</gene>
<name>A0A1J9QPV7_9PEZI</name>
<keyword evidence="2" id="KW-0805">Transcription regulation</keyword>
<dbReference type="PROSITE" id="PS00036">
    <property type="entry name" value="BZIP_BASIC"/>
    <property type="match status" value="1"/>
</dbReference>
<keyword evidence="9" id="KW-1185">Reference proteome</keyword>
<accession>A0A1J9QPV7</accession>
<dbReference type="Pfam" id="PF07716">
    <property type="entry name" value="bZIP_2"/>
    <property type="match status" value="1"/>
</dbReference>
<dbReference type="Gene3D" id="1.20.5.170">
    <property type="match status" value="1"/>
</dbReference>
<dbReference type="CDD" id="cd14705">
    <property type="entry name" value="bZIP_Zip1"/>
    <property type="match status" value="1"/>
</dbReference>
<dbReference type="InterPro" id="IPR046347">
    <property type="entry name" value="bZIP_sf"/>
</dbReference>
<evidence type="ECO:0000313" key="9">
    <source>
        <dbReference type="Proteomes" id="UP000183809"/>
    </source>
</evidence>
<dbReference type="STRING" id="236234.A0A1J9QPV7"/>
<proteinExistence type="predicted"/>
<dbReference type="RefSeq" id="XP_020127218.1">
    <property type="nucleotide sequence ID" value="XM_020277121.1"/>
</dbReference>
<dbReference type="Proteomes" id="UP000183809">
    <property type="component" value="Unassembled WGS sequence"/>
</dbReference>
<comment type="subcellular location">
    <subcellularLocation>
        <location evidence="1">Nucleus</location>
    </subcellularLocation>
</comment>
<dbReference type="InterPro" id="IPR004827">
    <property type="entry name" value="bZIP"/>
</dbReference>
<evidence type="ECO:0000259" key="7">
    <source>
        <dbReference type="PROSITE" id="PS50217"/>
    </source>
</evidence>
<keyword evidence="4" id="KW-0804">Transcription</keyword>
<dbReference type="PANTHER" id="PTHR13044">
    <property type="entry name" value="ACTIVATING TRANSCRIPTION FACTOR ATF 4/5"/>
    <property type="match status" value="1"/>
</dbReference>
<dbReference type="AlphaFoldDB" id="A0A1J9QPV7"/>
<dbReference type="PROSITE" id="PS50217">
    <property type="entry name" value="BZIP"/>
    <property type="match status" value="1"/>
</dbReference>
<sequence>MSWLLEHTLHQIDECLQGIQDVGQDVLGVQDSHTVEDDFALFIDWDPQVSRHPSIEASPYAEVSGYGGQWTGTEGIKLNTDSSLQGTFNCLKLDDIHTQLSGPPAPQRLNFTEPLLPSAHSKNFGPSVQDWEDALRMIESLPGKHDCVAEELQRLAGMDDKRQRNNAASARFRVKKKQREEELTRRVQRLRSRADDLSACIARLEEENRGLRDTLLAMPGK</sequence>
<evidence type="ECO:0000256" key="1">
    <source>
        <dbReference type="ARBA" id="ARBA00004123"/>
    </source>
</evidence>
<dbReference type="SUPFAM" id="SSF57959">
    <property type="entry name" value="Leucine zipper domain"/>
    <property type="match status" value="1"/>
</dbReference>
<dbReference type="PANTHER" id="PTHR13044:SF14">
    <property type="entry name" value="CRYPTOCEPHAL, ISOFORM A"/>
    <property type="match status" value="1"/>
</dbReference>
<dbReference type="GO" id="GO:0001228">
    <property type="term" value="F:DNA-binding transcription activator activity, RNA polymerase II-specific"/>
    <property type="evidence" value="ECO:0007669"/>
    <property type="project" value="TreeGrafter"/>
</dbReference>
<dbReference type="OrthoDB" id="1939598at2759"/>
<evidence type="ECO:0000256" key="3">
    <source>
        <dbReference type="ARBA" id="ARBA00023125"/>
    </source>
</evidence>
<dbReference type="EMBL" id="MNUE01000053">
    <property type="protein sequence ID" value="OJD30958.1"/>
    <property type="molecule type" value="Genomic_DNA"/>
</dbReference>
<protein>
    <submittedName>
        <fullName evidence="8">Bzip transcription factor</fullName>
    </submittedName>
</protein>
<comment type="caution">
    <text evidence="8">The sequence shown here is derived from an EMBL/GenBank/DDBJ whole genome shotgun (WGS) entry which is preliminary data.</text>
</comment>
<evidence type="ECO:0000256" key="4">
    <source>
        <dbReference type="ARBA" id="ARBA00023163"/>
    </source>
</evidence>
<organism evidence="8 9">
    <name type="scientific">Diplodia corticola</name>
    <dbReference type="NCBI Taxonomy" id="236234"/>
    <lineage>
        <taxon>Eukaryota</taxon>
        <taxon>Fungi</taxon>
        <taxon>Dikarya</taxon>
        <taxon>Ascomycota</taxon>
        <taxon>Pezizomycotina</taxon>
        <taxon>Dothideomycetes</taxon>
        <taxon>Dothideomycetes incertae sedis</taxon>
        <taxon>Botryosphaeriales</taxon>
        <taxon>Botryosphaeriaceae</taxon>
        <taxon>Diplodia</taxon>
    </lineage>
</organism>
<keyword evidence="3" id="KW-0238">DNA-binding</keyword>
<feature type="domain" description="BZIP" evidence="7">
    <location>
        <begin position="161"/>
        <end position="218"/>
    </location>
</feature>
<dbReference type="GeneID" id="31017382"/>
<evidence type="ECO:0000313" key="8">
    <source>
        <dbReference type="EMBL" id="OJD30958.1"/>
    </source>
</evidence>
<dbReference type="GO" id="GO:0005634">
    <property type="term" value="C:nucleus"/>
    <property type="evidence" value="ECO:0007669"/>
    <property type="project" value="UniProtKB-SubCell"/>
</dbReference>
<keyword evidence="6" id="KW-0175">Coiled coil</keyword>
<feature type="coiled-coil region" evidence="6">
    <location>
        <begin position="173"/>
        <end position="214"/>
    </location>
</feature>
<evidence type="ECO:0000256" key="6">
    <source>
        <dbReference type="SAM" id="Coils"/>
    </source>
</evidence>
<evidence type="ECO:0000256" key="2">
    <source>
        <dbReference type="ARBA" id="ARBA00023015"/>
    </source>
</evidence>
<evidence type="ECO:0000256" key="5">
    <source>
        <dbReference type="ARBA" id="ARBA00023242"/>
    </source>
</evidence>
<dbReference type="SMART" id="SM00338">
    <property type="entry name" value="BRLZ"/>
    <property type="match status" value="1"/>
</dbReference>
<keyword evidence="5" id="KW-0539">Nucleus</keyword>